<proteinExistence type="predicted"/>
<organism evidence="1">
    <name type="scientific">Mimivirus LCMiAC01</name>
    <dbReference type="NCBI Taxonomy" id="2506608"/>
    <lineage>
        <taxon>Viruses</taxon>
        <taxon>Varidnaviria</taxon>
        <taxon>Bamfordvirae</taxon>
        <taxon>Nucleocytoviricota</taxon>
        <taxon>Megaviricetes</taxon>
        <taxon>Imitervirales</taxon>
        <taxon>Mimiviridae</taxon>
        <taxon>Klosneuvirinae</taxon>
    </lineage>
</organism>
<accession>A0A481Z0W0</accession>
<sequence length="477" mass="56895">MNKINILSQKLGVKKWKINKHTLKYYHTKQPELCCKYNRIPIDNVDPYEFNKAISILNDYYKDIKCDYYTKLYDASINLGEDILDIKPNQTLDHIILNYIKFRPNTYVITLWPNAQGKLTELKELLAKHGHVYYVRKFNLSYNAAKNLIYQMYGDINRLSTVDKIEEKVEYLGWKKDEIKSFKIVIYDHHDSNVKISGSKSPLKTQIRNIWVLGSKDMRGDDFVHVNDNYYQTVEYCQLFLVRNSLMALNFQNLEKHLDKSMEKCRIYINTIKKWIVENVHPIDMERFLFFGSTILYTYGIRVCRDVDGLVGHIPIKSKTDYLAGEIVKYFYNRKTKFFFADLGMKGTKAWDIKWDQKDKAWFKLMKIEDRDEMIYDPKNYYYYNGLKLLTLKNNAMKNMIRKNYHDYGDLIQIEHTTNLEIDYPPVPEKYTKKKFIELIKKYMTEKYPDNDTYMDIVMSLDYTSSESSVKFSAFSQ</sequence>
<dbReference type="EMBL" id="MK500399">
    <property type="protein sequence ID" value="QBK88801.1"/>
    <property type="molecule type" value="Genomic_DNA"/>
</dbReference>
<reference evidence="1" key="1">
    <citation type="journal article" date="2019" name="MBio">
        <title>Virus Genomes from Deep Sea Sediments Expand the Ocean Megavirome and Support Independent Origins of Viral Gigantism.</title>
        <authorList>
            <person name="Backstrom D."/>
            <person name="Yutin N."/>
            <person name="Jorgensen S.L."/>
            <person name="Dharamshi J."/>
            <person name="Homa F."/>
            <person name="Zaremba-Niedwiedzka K."/>
            <person name="Spang A."/>
            <person name="Wolf Y.I."/>
            <person name="Koonin E.V."/>
            <person name="Ettema T.J."/>
        </authorList>
    </citation>
    <scope>NUCLEOTIDE SEQUENCE</scope>
</reference>
<gene>
    <name evidence="1" type="ORF">LCMiAC01_04830</name>
</gene>
<protein>
    <submittedName>
        <fullName evidence="1">Uncharacterized protein</fullName>
    </submittedName>
</protein>
<evidence type="ECO:0000313" key="1">
    <source>
        <dbReference type="EMBL" id="QBK88801.1"/>
    </source>
</evidence>
<name>A0A481Z0W0_9VIRU</name>